<dbReference type="InParanoid" id="Q20982"/>
<reference evidence="3 4" key="1">
    <citation type="journal article" date="1998" name="Science">
        <title>Genome sequence of the nematode C. elegans: a platform for investigating biology.</title>
        <authorList>
            <consortium name="The C. elegans sequencing consortium"/>
            <person name="Sulson J.E."/>
            <person name="Waterston R."/>
        </authorList>
    </citation>
    <scope>NUCLEOTIDE SEQUENCE [LARGE SCALE GENOMIC DNA]</scope>
    <source>
        <strain evidence="3 4">Bristol N2</strain>
    </source>
</reference>
<dbReference type="UCSC" id="F58E6.6">
    <property type="organism name" value="c. elegans"/>
</dbReference>
<proteinExistence type="predicted"/>
<dbReference type="InterPro" id="IPR053132">
    <property type="entry name" value="Mesendoderm_Regulator"/>
</dbReference>
<name>Q20982_CAEEL</name>
<gene>
    <name evidence="3" type="ORF">CELE_F58E6.6</name>
    <name evidence="3 5" type="ORF">F58E6.6</name>
</gene>
<dbReference type="PIR" id="T22922">
    <property type="entry name" value="T22922"/>
</dbReference>
<dbReference type="OMA" id="ERTIIYH"/>
<dbReference type="PANTHER" id="PTHR35855">
    <property type="entry name" value="PROTEIN CBG11437-RELATED"/>
    <property type="match status" value="1"/>
</dbReference>
<sequence length="242" mass="26342">MFSLRTYSAIIIFFTIIHSISATGNLQLTLTSSHDCVIKLTTSSLHSEHFHLAMGKPRVVSFHSLVDHETLQVIFSLYGGAPQEHTYEMRKSPDAGQDFYVFGEVVVLVQSSFECDSGFTGSRCQRIKVKGTKSSTTTTSSVSPTTVSTSTSIPSSRSFAVISVSNYVILHIILAIALAVLFILLVVVLWIVCRRRTVRLDSETVCESAENNSNMSTEDDSGIGSGLSYTTATFTTVTITSC</sequence>
<feature type="chain" id="PRO_5004199303" evidence="2">
    <location>
        <begin position="23"/>
        <end position="242"/>
    </location>
</feature>
<dbReference type="WormBase" id="F58E6.6">
    <property type="protein sequence ID" value="CE06021"/>
    <property type="gene ID" value="WBGene00010255"/>
</dbReference>
<dbReference type="RefSeq" id="NP_505515.1">
    <property type="nucleotide sequence ID" value="NM_073114.1"/>
</dbReference>
<dbReference type="Bgee" id="WBGene00010255">
    <property type="expression patterns" value="Expressed in embryo"/>
</dbReference>
<dbReference type="FunCoup" id="Q20982">
    <property type="interactions" value="1432"/>
</dbReference>
<dbReference type="EMBL" id="BX284605">
    <property type="protein sequence ID" value="CAA94776.1"/>
    <property type="molecule type" value="Genomic_DNA"/>
</dbReference>
<keyword evidence="1" id="KW-0812">Transmembrane</keyword>
<evidence type="ECO:0000313" key="5">
    <source>
        <dbReference type="WormBase" id="F58E6.6"/>
    </source>
</evidence>
<organism evidence="3 4">
    <name type="scientific">Caenorhabditis elegans</name>
    <dbReference type="NCBI Taxonomy" id="6239"/>
    <lineage>
        <taxon>Eukaryota</taxon>
        <taxon>Metazoa</taxon>
        <taxon>Ecdysozoa</taxon>
        <taxon>Nematoda</taxon>
        <taxon>Chromadorea</taxon>
        <taxon>Rhabditida</taxon>
        <taxon>Rhabditina</taxon>
        <taxon>Rhabditomorpha</taxon>
        <taxon>Rhabditoidea</taxon>
        <taxon>Rhabditidae</taxon>
        <taxon>Peloderinae</taxon>
        <taxon>Caenorhabditis</taxon>
    </lineage>
</organism>
<dbReference type="PaxDb" id="6239-F58E6.6"/>
<dbReference type="HOGENOM" id="CLU_101517_0_0_1"/>
<evidence type="ECO:0000313" key="4">
    <source>
        <dbReference type="Proteomes" id="UP000001940"/>
    </source>
</evidence>
<dbReference type="KEGG" id="cel:CELE_F58E6.6"/>
<evidence type="ECO:0000256" key="2">
    <source>
        <dbReference type="SAM" id="SignalP"/>
    </source>
</evidence>
<dbReference type="Proteomes" id="UP000001940">
    <property type="component" value="Chromosome V"/>
</dbReference>
<keyword evidence="4" id="KW-1185">Reference proteome</keyword>
<protein>
    <submittedName>
        <fullName evidence="3">CUB domain-containing protein</fullName>
    </submittedName>
</protein>
<dbReference type="CTD" id="186525"/>
<dbReference type="eggNOG" id="ENOG502RAGI">
    <property type="taxonomic scope" value="Eukaryota"/>
</dbReference>
<feature type="signal peptide" evidence="2">
    <location>
        <begin position="1"/>
        <end position="22"/>
    </location>
</feature>
<dbReference type="AGR" id="WB:WBGene00010255"/>
<keyword evidence="1" id="KW-1133">Transmembrane helix</keyword>
<feature type="transmembrane region" description="Helical" evidence="1">
    <location>
        <begin position="167"/>
        <end position="192"/>
    </location>
</feature>
<dbReference type="PANTHER" id="PTHR35855:SF1">
    <property type="entry name" value="CUB DOMAIN-CONTAINING PROTEIN-RELATED"/>
    <property type="match status" value="1"/>
</dbReference>
<dbReference type="AlphaFoldDB" id="Q20982"/>
<dbReference type="GeneID" id="186525"/>
<keyword evidence="1" id="KW-0472">Membrane</keyword>
<dbReference type="OrthoDB" id="10569382at2759"/>
<evidence type="ECO:0000313" key="3">
    <source>
        <dbReference type="EMBL" id="CAA94776.1"/>
    </source>
</evidence>
<evidence type="ECO:0000256" key="1">
    <source>
        <dbReference type="SAM" id="Phobius"/>
    </source>
</evidence>
<keyword evidence="2" id="KW-0732">Signal</keyword>
<accession>Q20982</accession>